<proteinExistence type="predicted"/>
<reference evidence="1 2" key="1">
    <citation type="submission" date="2016-03" db="EMBL/GenBank/DDBJ databases">
        <title>Trachymyrmex septentrionalis WGS genome.</title>
        <authorList>
            <person name="Nygaard S."/>
            <person name="Hu H."/>
            <person name="Boomsma J."/>
            <person name="Zhang G."/>
        </authorList>
    </citation>
    <scope>NUCLEOTIDE SEQUENCE [LARGE SCALE GENOMIC DNA]</scope>
    <source>
        <strain evidence="1">Tsep2-gDNA-1</strain>
        <tissue evidence="1">Whole body</tissue>
    </source>
</reference>
<sequence>MLKSNSVDGAGGVSARINFHSAVSNAITDRAILQELYGSARITRTTNPLITIACARYINQPSRQLFFRNLESKQIRKLRPVYGPRKGITSRAINVGHRENITWSVYTCPND</sequence>
<accession>A0A195EYQ1</accession>
<name>A0A195EYQ1_9HYME</name>
<protein>
    <submittedName>
        <fullName evidence="1">Uncharacterized protein</fullName>
    </submittedName>
</protein>
<organism evidence="1 2">
    <name type="scientific">Trachymyrmex septentrionalis</name>
    <dbReference type="NCBI Taxonomy" id="34720"/>
    <lineage>
        <taxon>Eukaryota</taxon>
        <taxon>Metazoa</taxon>
        <taxon>Ecdysozoa</taxon>
        <taxon>Arthropoda</taxon>
        <taxon>Hexapoda</taxon>
        <taxon>Insecta</taxon>
        <taxon>Pterygota</taxon>
        <taxon>Neoptera</taxon>
        <taxon>Endopterygota</taxon>
        <taxon>Hymenoptera</taxon>
        <taxon>Apocrita</taxon>
        <taxon>Aculeata</taxon>
        <taxon>Formicoidea</taxon>
        <taxon>Formicidae</taxon>
        <taxon>Myrmicinae</taxon>
        <taxon>Trachymyrmex</taxon>
    </lineage>
</organism>
<evidence type="ECO:0000313" key="1">
    <source>
        <dbReference type="EMBL" id="KYN33256.1"/>
    </source>
</evidence>
<dbReference type="Proteomes" id="UP000078541">
    <property type="component" value="Unassembled WGS sequence"/>
</dbReference>
<keyword evidence="2" id="KW-1185">Reference proteome</keyword>
<dbReference type="AlphaFoldDB" id="A0A195EYQ1"/>
<dbReference type="EMBL" id="KQ981906">
    <property type="protein sequence ID" value="KYN33256.1"/>
    <property type="molecule type" value="Genomic_DNA"/>
</dbReference>
<evidence type="ECO:0000313" key="2">
    <source>
        <dbReference type="Proteomes" id="UP000078541"/>
    </source>
</evidence>
<gene>
    <name evidence="1" type="ORF">ALC56_12405</name>
</gene>